<dbReference type="RefSeq" id="WP_148941427.1">
    <property type="nucleotide sequence ID" value="NZ_JBNIKK010000031.1"/>
</dbReference>
<gene>
    <name evidence="2" type="ORF">FZC78_17720</name>
    <name evidence="1" type="ORF">FZC79_18815</name>
</gene>
<dbReference type="Pfam" id="PF09388">
    <property type="entry name" value="SpoOE-like"/>
    <property type="match status" value="1"/>
</dbReference>
<dbReference type="EMBL" id="VTEH01000019">
    <property type="protein sequence ID" value="TYR73311.1"/>
    <property type="molecule type" value="Genomic_DNA"/>
</dbReference>
<dbReference type="Proteomes" id="UP000322267">
    <property type="component" value="Unassembled WGS sequence"/>
</dbReference>
<dbReference type="GO" id="GO:0043937">
    <property type="term" value="P:regulation of sporulation"/>
    <property type="evidence" value="ECO:0007669"/>
    <property type="project" value="InterPro"/>
</dbReference>
<protein>
    <submittedName>
        <fullName evidence="1">Aspartyl-phosphate phosphatase Spo0E family protein</fullName>
    </submittedName>
</protein>
<reference evidence="3 4" key="1">
    <citation type="submission" date="2019-08" db="EMBL/GenBank/DDBJ databases">
        <title>Bacillus genomes from the desert of Cuatro Cienegas, Coahuila.</title>
        <authorList>
            <person name="Olmedo-Alvarez G."/>
        </authorList>
    </citation>
    <scope>NUCLEOTIDE SEQUENCE [LARGE SCALE GENOMIC DNA]</scope>
    <source>
        <strain evidence="2 3">CH34_1T</strain>
        <strain evidence="1 4">CH40_1T</strain>
    </source>
</reference>
<dbReference type="AlphaFoldDB" id="A0A5D4K7I1"/>
<proteinExistence type="predicted"/>
<dbReference type="OrthoDB" id="2649371at2"/>
<dbReference type="InterPro" id="IPR018540">
    <property type="entry name" value="Spo0E-like"/>
</dbReference>
<sequence>MGRAELLKQIEEHRSRMVELALQSSFANEKVVEISSKLDRLLNTFHQKTEEL</sequence>
<organism evidence="1 4">
    <name type="scientific">Rossellomorea vietnamensis</name>
    <dbReference type="NCBI Taxonomy" id="218284"/>
    <lineage>
        <taxon>Bacteria</taxon>
        <taxon>Bacillati</taxon>
        <taxon>Bacillota</taxon>
        <taxon>Bacilli</taxon>
        <taxon>Bacillales</taxon>
        <taxon>Bacillaceae</taxon>
        <taxon>Rossellomorea</taxon>
    </lineage>
</organism>
<evidence type="ECO:0000313" key="3">
    <source>
        <dbReference type="Proteomes" id="UP000322267"/>
    </source>
</evidence>
<dbReference type="GO" id="GO:0046983">
    <property type="term" value="F:protein dimerization activity"/>
    <property type="evidence" value="ECO:0007669"/>
    <property type="project" value="InterPro"/>
</dbReference>
<dbReference type="Gene3D" id="4.10.280.10">
    <property type="entry name" value="Helix-loop-helix DNA-binding domain"/>
    <property type="match status" value="1"/>
</dbReference>
<dbReference type="EMBL" id="VTEI01000011">
    <property type="protein sequence ID" value="TYS14866.1"/>
    <property type="molecule type" value="Genomic_DNA"/>
</dbReference>
<dbReference type="InterPro" id="IPR036638">
    <property type="entry name" value="HLH_DNA-bd_sf"/>
</dbReference>
<evidence type="ECO:0000313" key="2">
    <source>
        <dbReference type="EMBL" id="TYS14866.1"/>
    </source>
</evidence>
<evidence type="ECO:0000313" key="1">
    <source>
        <dbReference type="EMBL" id="TYR73311.1"/>
    </source>
</evidence>
<comment type="caution">
    <text evidence="1">The sequence shown here is derived from an EMBL/GenBank/DDBJ whole genome shotgun (WGS) entry which is preliminary data.</text>
</comment>
<dbReference type="InterPro" id="IPR037208">
    <property type="entry name" value="Spo0E-like_sf"/>
</dbReference>
<accession>A0A5D4K7I1</accession>
<name>A0A5D4K7I1_9BACI</name>
<dbReference type="SUPFAM" id="SSF140500">
    <property type="entry name" value="BAS1536-like"/>
    <property type="match status" value="1"/>
</dbReference>
<evidence type="ECO:0000313" key="4">
    <source>
        <dbReference type="Proteomes" id="UP000323317"/>
    </source>
</evidence>
<dbReference type="Proteomes" id="UP000323317">
    <property type="component" value="Unassembled WGS sequence"/>
</dbReference>